<dbReference type="RefSeq" id="XP_059604171.1">
    <property type="nucleotide sequence ID" value="XM_059749382.1"/>
</dbReference>
<evidence type="ECO:0000313" key="1">
    <source>
        <dbReference type="RefSeq" id="XP_059604171.1"/>
    </source>
</evidence>
<dbReference type="GeneID" id="84591828"/>
<sequence length="185" mass="20266">MSTTRLLPKEGDGVKRRVGLRFGAVAALKHWSRRSLRRTKLIDCEAVVSDGSAFLLLDGVARGGQNGMERVKASSGNRGTWIFFPSNLTGWDGISLKFRSLPLVGVVGGGGFSIVGSSAIFINFTTPLGLQTSLIYDYYSLWLICYRVSFPGSVPSIDNLLHVFRVLFNNPEICASYEGDTIQRN</sequence>
<name>A0AAJ8BXF5_ASPNG</name>
<accession>A0AAJ8BXF5</accession>
<reference evidence="1" key="1">
    <citation type="submission" date="2025-02" db="EMBL/GenBank/DDBJ databases">
        <authorList>
            <consortium name="NCBI Genome Project"/>
        </authorList>
    </citation>
    <scope>NUCLEOTIDE SEQUENCE</scope>
</reference>
<reference evidence="1" key="2">
    <citation type="submission" date="2025-08" db="UniProtKB">
        <authorList>
            <consortium name="RefSeq"/>
        </authorList>
    </citation>
    <scope>IDENTIFICATION</scope>
</reference>
<gene>
    <name evidence="1" type="ORF">An08g10660</name>
</gene>
<protein>
    <submittedName>
        <fullName evidence="1">Uncharacterized protein</fullName>
    </submittedName>
</protein>
<dbReference type="AlphaFoldDB" id="A0AAJ8BXF5"/>
<proteinExistence type="predicted"/>
<dbReference type="KEGG" id="ang:An08g10660"/>
<dbReference type="VEuPathDB" id="FungiDB:An08g10660"/>
<organism evidence="1">
    <name type="scientific">Aspergillus niger</name>
    <dbReference type="NCBI Taxonomy" id="5061"/>
    <lineage>
        <taxon>Eukaryota</taxon>
        <taxon>Fungi</taxon>
        <taxon>Dikarya</taxon>
        <taxon>Ascomycota</taxon>
        <taxon>Pezizomycotina</taxon>
        <taxon>Eurotiomycetes</taxon>
        <taxon>Eurotiomycetidae</taxon>
        <taxon>Eurotiales</taxon>
        <taxon>Aspergillaceae</taxon>
        <taxon>Aspergillus</taxon>
        <taxon>Aspergillus subgen. Circumdati</taxon>
    </lineage>
</organism>